<organism evidence="1 2">
    <name type="scientific">Colletotrichum asianum</name>
    <dbReference type="NCBI Taxonomy" id="702518"/>
    <lineage>
        <taxon>Eukaryota</taxon>
        <taxon>Fungi</taxon>
        <taxon>Dikarya</taxon>
        <taxon>Ascomycota</taxon>
        <taxon>Pezizomycotina</taxon>
        <taxon>Sordariomycetes</taxon>
        <taxon>Hypocreomycetidae</taxon>
        <taxon>Glomerellales</taxon>
        <taxon>Glomerellaceae</taxon>
        <taxon>Colletotrichum</taxon>
        <taxon>Colletotrichum gloeosporioides species complex</taxon>
    </lineage>
</organism>
<dbReference type="EMBL" id="WOWK01000169">
    <property type="protein sequence ID" value="KAF0316176.1"/>
    <property type="molecule type" value="Genomic_DNA"/>
</dbReference>
<dbReference type="AlphaFoldDB" id="A0A8H3VZ63"/>
<protein>
    <submittedName>
        <fullName evidence="1">Uncharacterized protein</fullName>
    </submittedName>
</protein>
<accession>A0A8H3VZ63</accession>
<evidence type="ECO:0000313" key="2">
    <source>
        <dbReference type="Proteomes" id="UP000434172"/>
    </source>
</evidence>
<dbReference type="Proteomes" id="UP000434172">
    <property type="component" value="Unassembled WGS sequence"/>
</dbReference>
<sequence length="93" mass="10581">MSFLPCLSAPALSFSPLSHPVSAWRAKPDRAPWSYLPQGKVPRGKCFPFCPARKTVSRCHPRSRYSYTCILLLVVDNAWLSSHEYQRAGTWSR</sequence>
<name>A0A8H3VZ63_9PEZI</name>
<gene>
    <name evidence="1" type="ORF">GQ607_016601</name>
</gene>
<keyword evidence="2" id="KW-1185">Reference proteome</keyword>
<reference evidence="1 2" key="1">
    <citation type="submission" date="2019-12" db="EMBL/GenBank/DDBJ databases">
        <title>A genome sequence resource for the geographically widespread anthracnose pathogen Colletotrichum asianum.</title>
        <authorList>
            <person name="Meng Y."/>
        </authorList>
    </citation>
    <scope>NUCLEOTIDE SEQUENCE [LARGE SCALE GENOMIC DNA]</scope>
    <source>
        <strain evidence="1 2">ICMP 18580</strain>
    </source>
</reference>
<comment type="caution">
    <text evidence="1">The sequence shown here is derived from an EMBL/GenBank/DDBJ whole genome shotgun (WGS) entry which is preliminary data.</text>
</comment>
<proteinExistence type="predicted"/>
<evidence type="ECO:0000313" key="1">
    <source>
        <dbReference type="EMBL" id="KAF0316176.1"/>
    </source>
</evidence>